<dbReference type="EMBL" id="BART01013157">
    <property type="protein sequence ID" value="GAG89057.1"/>
    <property type="molecule type" value="Genomic_DNA"/>
</dbReference>
<evidence type="ECO:0000313" key="1">
    <source>
        <dbReference type="EMBL" id="GAG89057.1"/>
    </source>
</evidence>
<sequence length="47" mass="5688">MKEEEIRKKLKLLNNKMFDPTLSDSEFITLAHIVRDYLKQENSYSRN</sequence>
<organism evidence="1">
    <name type="scientific">marine sediment metagenome</name>
    <dbReference type="NCBI Taxonomy" id="412755"/>
    <lineage>
        <taxon>unclassified sequences</taxon>
        <taxon>metagenomes</taxon>
        <taxon>ecological metagenomes</taxon>
    </lineage>
</organism>
<accession>X1C6Z4</accession>
<dbReference type="AlphaFoldDB" id="X1C6Z4"/>
<reference evidence="1" key="1">
    <citation type="journal article" date="2014" name="Front. Microbiol.">
        <title>High frequency of phylogenetically diverse reductive dehalogenase-homologous genes in deep subseafloor sedimentary metagenomes.</title>
        <authorList>
            <person name="Kawai M."/>
            <person name="Futagami T."/>
            <person name="Toyoda A."/>
            <person name="Takaki Y."/>
            <person name="Nishi S."/>
            <person name="Hori S."/>
            <person name="Arai W."/>
            <person name="Tsubouchi T."/>
            <person name="Morono Y."/>
            <person name="Uchiyama I."/>
            <person name="Ito T."/>
            <person name="Fujiyama A."/>
            <person name="Inagaki F."/>
            <person name="Takami H."/>
        </authorList>
    </citation>
    <scope>NUCLEOTIDE SEQUENCE</scope>
    <source>
        <strain evidence="1">Expedition CK06-06</strain>
    </source>
</reference>
<gene>
    <name evidence="1" type="ORF">S01H4_27069</name>
</gene>
<comment type="caution">
    <text evidence="1">The sequence shown here is derived from an EMBL/GenBank/DDBJ whole genome shotgun (WGS) entry which is preliminary data.</text>
</comment>
<proteinExistence type="predicted"/>
<name>X1C6Z4_9ZZZZ</name>
<protein>
    <submittedName>
        <fullName evidence="1">Uncharacterized protein</fullName>
    </submittedName>
</protein>